<evidence type="ECO:0000256" key="2">
    <source>
        <dbReference type="ARBA" id="ARBA00009116"/>
    </source>
</evidence>
<comment type="caution">
    <text evidence="5">The sequence shown here is derived from an EMBL/GenBank/DDBJ whole genome shotgun (WGS) entry which is preliminary data.</text>
</comment>
<dbReference type="GO" id="GO:0033615">
    <property type="term" value="P:mitochondrial proton-transporting ATP synthase complex assembly"/>
    <property type="evidence" value="ECO:0007669"/>
    <property type="project" value="TreeGrafter"/>
</dbReference>
<dbReference type="Pfam" id="PF06644">
    <property type="entry name" value="ATP11"/>
    <property type="match status" value="1"/>
</dbReference>
<comment type="subcellular location">
    <subcellularLocation>
        <location evidence="1">Mitochondrion</location>
    </subcellularLocation>
</comment>
<evidence type="ECO:0000256" key="1">
    <source>
        <dbReference type="ARBA" id="ARBA00004173"/>
    </source>
</evidence>
<dbReference type="GO" id="GO:0005739">
    <property type="term" value="C:mitochondrion"/>
    <property type="evidence" value="ECO:0007669"/>
    <property type="project" value="UniProtKB-SubCell"/>
</dbReference>
<evidence type="ECO:0000313" key="5">
    <source>
        <dbReference type="EMBL" id="KAK1375398.1"/>
    </source>
</evidence>
<protein>
    <submittedName>
        <fullName evidence="5">Chloroplast</fullName>
    </submittedName>
</protein>
<dbReference type="EMBL" id="JAUIZM010000007">
    <property type="protein sequence ID" value="KAK1375398.1"/>
    <property type="molecule type" value="Genomic_DNA"/>
</dbReference>
<comment type="similarity">
    <text evidence="2">Belongs to the ATP11 family.</text>
</comment>
<keyword evidence="6" id="KW-1185">Reference proteome</keyword>
<dbReference type="AlphaFoldDB" id="A0AAD8HYJ8"/>
<reference evidence="5" key="1">
    <citation type="submission" date="2023-02" db="EMBL/GenBank/DDBJ databases">
        <title>Genome of toxic invasive species Heracleum sosnowskyi carries increased number of genes despite the absence of recent whole-genome duplications.</title>
        <authorList>
            <person name="Schelkunov M."/>
            <person name="Shtratnikova V."/>
            <person name="Makarenko M."/>
            <person name="Klepikova A."/>
            <person name="Omelchenko D."/>
            <person name="Novikova G."/>
            <person name="Obukhova E."/>
            <person name="Bogdanov V."/>
            <person name="Penin A."/>
            <person name="Logacheva M."/>
        </authorList>
    </citation>
    <scope>NUCLEOTIDE SEQUENCE</scope>
    <source>
        <strain evidence="5">Hsosn_3</strain>
        <tissue evidence="5">Leaf</tissue>
    </source>
</reference>
<reference evidence="5" key="2">
    <citation type="submission" date="2023-05" db="EMBL/GenBank/DDBJ databases">
        <authorList>
            <person name="Schelkunov M.I."/>
        </authorList>
    </citation>
    <scope>NUCLEOTIDE SEQUENCE</scope>
    <source>
        <strain evidence="5">Hsosn_3</strain>
        <tissue evidence="5">Leaf</tissue>
    </source>
</reference>
<keyword evidence="4" id="KW-0496">Mitochondrion</keyword>
<evidence type="ECO:0000256" key="3">
    <source>
        <dbReference type="ARBA" id="ARBA00022946"/>
    </source>
</evidence>
<accession>A0AAD8HYJ8</accession>
<proteinExistence type="inferred from homology"/>
<dbReference type="InterPro" id="IPR010591">
    <property type="entry name" value="ATP11"/>
</dbReference>
<keyword evidence="3" id="KW-0809">Transit peptide</keyword>
<organism evidence="5 6">
    <name type="scientific">Heracleum sosnowskyi</name>
    <dbReference type="NCBI Taxonomy" id="360622"/>
    <lineage>
        <taxon>Eukaryota</taxon>
        <taxon>Viridiplantae</taxon>
        <taxon>Streptophyta</taxon>
        <taxon>Embryophyta</taxon>
        <taxon>Tracheophyta</taxon>
        <taxon>Spermatophyta</taxon>
        <taxon>Magnoliopsida</taxon>
        <taxon>eudicotyledons</taxon>
        <taxon>Gunneridae</taxon>
        <taxon>Pentapetalae</taxon>
        <taxon>asterids</taxon>
        <taxon>campanulids</taxon>
        <taxon>Apiales</taxon>
        <taxon>Apiaceae</taxon>
        <taxon>Apioideae</taxon>
        <taxon>apioid superclade</taxon>
        <taxon>Tordylieae</taxon>
        <taxon>Tordyliinae</taxon>
        <taxon>Heracleum</taxon>
    </lineage>
</organism>
<dbReference type="PANTHER" id="PTHR13126">
    <property type="entry name" value="CHAPERONE ATP11"/>
    <property type="match status" value="1"/>
</dbReference>
<gene>
    <name evidence="5" type="ORF">POM88_031591</name>
</gene>
<evidence type="ECO:0000313" key="6">
    <source>
        <dbReference type="Proteomes" id="UP001237642"/>
    </source>
</evidence>
<evidence type="ECO:0000256" key="4">
    <source>
        <dbReference type="ARBA" id="ARBA00023128"/>
    </source>
</evidence>
<dbReference type="PANTHER" id="PTHR13126:SF0">
    <property type="entry name" value="ATP SYNTHASE MITOCHONDRIAL F1 COMPLEX ASSEMBLY FACTOR 1"/>
    <property type="match status" value="1"/>
</dbReference>
<sequence>MQRIANKVSRIALSSVGNFYGSASFRTKKCFSCSSWLVDCQSFEKHATPGGFVKWGLLGSCRNSSFATGFTPLEAKSLGSIIDIGRAQHQSPEDLAAIWDDYHLGRGHIGASMKANLYHLLEQRAADCRYFVMPLWKGSGYTTMFAQVQMPYMIFTGLEDYKARGTQAAPYFTVSYYTEFAETKDLVLIRGDVVFASKLTDTEAKWLLETTQSFYLNDKRYKLIERFNKETREFEFKDVLQALDIPSL</sequence>
<dbReference type="Proteomes" id="UP001237642">
    <property type="component" value="Unassembled WGS sequence"/>
</dbReference>
<name>A0AAD8HYJ8_9APIA</name>